<protein>
    <recommendedName>
        <fullName evidence="3">J domain-containing protein</fullName>
    </recommendedName>
</protein>
<reference evidence="4" key="2">
    <citation type="submission" date="2017-05" db="UniProtKB">
        <authorList>
            <consortium name="EnsemblMetazoa"/>
        </authorList>
    </citation>
    <scope>IDENTIFICATION</scope>
</reference>
<dbReference type="GO" id="GO:0005739">
    <property type="term" value="C:mitochondrion"/>
    <property type="evidence" value="ECO:0007669"/>
    <property type="project" value="TreeGrafter"/>
</dbReference>
<comment type="similarity">
    <text evidence="1">Belongs to the HscB family.</text>
</comment>
<dbReference type="InterPro" id="IPR009073">
    <property type="entry name" value="HscB_oligo_C"/>
</dbReference>
<evidence type="ECO:0000313" key="5">
    <source>
        <dbReference type="Proteomes" id="UP000007879"/>
    </source>
</evidence>
<dbReference type="PANTHER" id="PTHR14021:SF15">
    <property type="entry name" value="IRON-SULFUR CLUSTER CO-CHAPERONE PROTEIN HSCB"/>
    <property type="match status" value="1"/>
</dbReference>
<name>A0A1X7UQT0_AMPQE</name>
<dbReference type="SMART" id="SM00271">
    <property type="entry name" value="DnaJ"/>
    <property type="match status" value="1"/>
</dbReference>
<dbReference type="Pfam" id="PF00226">
    <property type="entry name" value="DnaJ"/>
    <property type="match status" value="1"/>
</dbReference>
<feature type="domain" description="J" evidence="3">
    <location>
        <begin position="61"/>
        <end position="133"/>
    </location>
</feature>
<dbReference type="STRING" id="400682.A0A1X7UQT0"/>
<dbReference type="Proteomes" id="UP000007879">
    <property type="component" value="Unassembled WGS sequence"/>
</dbReference>
<dbReference type="NCBIfam" id="TIGR00714">
    <property type="entry name" value="hscB"/>
    <property type="match status" value="1"/>
</dbReference>
<reference evidence="5" key="1">
    <citation type="journal article" date="2010" name="Nature">
        <title>The Amphimedon queenslandica genome and the evolution of animal complexity.</title>
        <authorList>
            <person name="Srivastava M."/>
            <person name="Simakov O."/>
            <person name="Chapman J."/>
            <person name="Fahey B."/>
            <person name="Gauthier M.E."/>
            <person name="Mitros T."/>
            <person name="Richards G.S."/>
            <person name="Conaco C."/>
            <person name="Dacre M."/>
            <person name="Hellsten U."/>
            <person name="Larroux C."/>
            <person name="Putnam N.H."/>
            <person name="Stanke M."/>
            <person name="Adamska M."/>
            <person name="Darling A."/>
            <person name="Degnan S.M."/>
            <person name="Oakley T.H."/>
            <person name="Plachetzki D.C."/>
            <person name="Zhai Y."/>
            <person name="Adamski M."/>
            <person name="Calcino A."/>
            <person name="Cummins S.F."/>
            <person name="Goodstein D.M."/>
            <person name="Harris C."/>
            <person name="Jackson D.J."/>
            <person name="Leys S.P."/>
            <person name="Shu S."/>
            <person name="Woodcroft B.J."/>
            <person name="Vervoort M."/>
            <person name="Kosik K.S."/>
            <person name="Manning G."/>
            <person name="Degnan B.M."/>
            <person name="Rokhsar D.S."/>
        </authorList>
    </citation>
    <scope>NUCLEOTIDE SEQUENCE [LARGE SCALE GENOMIC DNA]</scope>
</reference>
<dbReference type="Gene3D" id="1.20.1280.20">
    <property type="entry name" value="HscB, C-terminal domain"/>
    <property type="match status" value="1"/>
</dbReference>
<dbReference type="AlphaFoldDB" id="A0A1X7UQT0"/>
<dbReference type="PROSITE" id="PS50076">
    <property type="entry name" value="DNAJ_2"/>
    <property type="match status" value="1"/>
</dbReference>
<dbReference type="GO" id="GO:0051087">
    <property type="term" value="F:protein-folding chaperone binding"/>
    <property type="evidence" value="ECO:0007669"/>
    <property type="project" value="InterPro"/>
</dbReference>
<organism evidence="4">
    <name type="scientific">Amphimedon queenslandica</name>
    <name type="common">Sponge</name>
    <dbReference type="NCBI Taxonomy" id="400682"/>
    <lineage>
        <taxon>Eukaryota</taxon>
        <taxon>Metazoa</taxon>
        <taxon>Porifera</taxon>
        <taxon>Demospongiae</taxon>
        <taxon>Heteroscleromorpha</taxon>
        <taxon>Haplosclerida</taxon>
        <taxon>Niphatidae</taxon>
        <taxon>Amphimedon</taxon>
    </lineage>
</organism>
<dbReference type="GO" id="GO:0051259">
    <property type="term" value="P:protein complex oligomerization"/>
    <property type="evidence" value="ECO:0007669"/>
    <property type="project" value="InterPro"/>
</dbReference>
<dbReference type="CDD" id="cd06257">
    <property type="entry name" value="DnaJ"/>
    <property type="match status" value="1"/>
</dbReference>
<dbReference type="InParanoid" id="A0A1X7UQT0"/>
<sequence length="224" mass="26015">MAAFRKLGEKLLLSGTSGRRLLSTRQLNCWNCNKTISVQLDEPTFTCPCEHHVILPPTTSNYFHILQCDVQFDIKPEVIKSRYHWLQRWLHPDKYALKSPLERQFAEEHSSLINKAYNTLSDHYRRGLYMLELNNVEIDEKDNLIAGGEEFLETIMNINEEIHANPSQAKLKQLMNNNEVSLNKSITVLSDCFKKNDLEGAKSALSEMKYYINIKEEILSRIQI</sequence>
<dbReference type="InterPro" id="IPR036869">
    <property type="entry name" value="J_dom_sf"/>
</dbReference>
<dbReference type="EnsemblMetazoa" id="Aqu2.1.29869_001">
    <property type="protein sequence ID" value="Aqu2.1.29869_001"/>
    <property type="gene ID" value="Aqu2.1.29869"/>
</dbReference>
<dbReference type="GO" id="GO:0044571">
    <property type="term" value="P:[2Fe-2S] cluster assembly"/>
    <property type="evidence" value="ECO:0007669"/>
    <property type="project" value="InterPro"/>
</dbReference>
<evidence type="ECO:0000256" key="1">
    <source>
        <dbReference type="ARBA" id="ARBA00010476"/>
    </source>
</evidence>
<dbReference type="EnsemblMetazoa" id="XM_011406057.2">
    <property type="protein sequence ID" value="XP_011404359.2"/>
    <property type="gene ID" value="LOC100638811"/>
</dbReference>
<dbReference type="InterPro" id="IPR004640">
    <property type="entry name" value="HscB"/>
</dbReference>
<dbReference type="GO" id="GO:0001671">
    <property type="term" value="F:ATPase activator activity"/>
    <property type="evidence" value="ECO:0007669"/>
    <property type="project" value="InterPro"/>
</dbReference>
<dbReference type="KEGG" id="aqu:100638811"/>
<dbReference type="InterPro" id="IPR001623">
    <property type="entry name" value="DnaJ_domain"/>
</dbReference>
<gene>
    <name evidence="4" type="primary">100638811</name>
</gene>
<dbReference type="Pfam" id="PF07743">
    <property type="entry name" value="HSCB_C"/>
    <property type="match status" value="1"/>
</dbReference>
<dbReference type="SUPFAM" id="SSF46565">
    <property type="entry name" value="Chaperone J-domain"/>
    <property type="match status" value="1"/>
</dbReference>
<dbReference type="OMA" id="LMFIERF"/>
<evidence type="ECO:0000313" key="4">
    <source>
        <dbReference type="EnsemblMetazoa" id="Aqu2.1.29869_001"/>
    </source>
</evidence>
<dbReference type="InterPro" id="IPR036386">
    <property type="entry name" value="HscB_C_sf"/>
</dbReference>
<proteinExistence type="inferred from homology"/>
<dbReference type="SUPFAM" id="SSF47144">
    <property type="entry name" value="HSC20 (HSCB), C-terminal oligomerisation domain"/>
    <property type="match status" value="1"/>
</dbReference>
<dbReference type="eggNOG" id="KOG3192">
    <property type="taxonomic scope" value="Eukaryota"/>
</dbReference>
<dbReference type="PANTHER" id="PTHR14021">
    <property type="entry name" value="IRON-SULFUR CLUSTER CO-CHAPERONE PROTEIN HSCB"/>
    <property type="match status" value="1"/>
</dbReference>
<dbReference type="Gene3D" id="1.10.287.110">
    <property type="entry name" value="DnaJ domain"/>
    <property type="match status" value="1"/>
</dbReference>
<keyword evidence="2" id="KW-0143">Chaperone</keyword>
<dbReference type="OrthoDB" id="448954at2759"/>
<accession>A0A1X7UQT0</accession>
<evidence type="ECO:0000256" key="2">
    <source>
        <dbReference type="ARBA" id="ARBA00023186"/>
    </source>
</evidence>
<keyword evidence="5" id="KW-1185">Reference proteome</keyword>
<evidence type="ECO:0000259" key="3">
    <source>
        <dbReference type="PROSITE" id="PS50076"/>
    </source>
</evidence>